<dbReference type="Gene3D" id="3.40.710.10">
    <property type="entry name" value="DD-peptidase/beta-lactamase superfamily"/>
    <property type="match status" value="1"/>
</dbReference>
<feature type="domain" description="Penicillin-binding protein transpeptidase" evidence="14">
    <location>
        <begin position="318"/>
        <end position="651"/>
    </location>
</feature>
<dbReference type="Gene3D" id="3.90.1310.10">
    <property type="entry name" value="Penicillin-binding protein 2a (Domain 2)"/>
    <property type="match status" value="1"/>
</dbReference>
<keyword evidence="9" id="KW-0573">Peptidoglycan synthesis</keyword>
<dbReference type="Pfam" id="PF00905">
    <property type="entry name" value="Transpeptidase"/>
    <property type="match status" value="1"/>
</dbReference>
<evidence type="ECO:0000256" key="6">
    <source>
        <dbReference type="ARBA" id="ARBA00022475"/>
    </source>
</evidence>
<evidence type="ECO:0000256" key="7">
    <source>
        <dbReference type="ARBA" id="ARBA00022692"/>
    </source>
</evidence>
<dbReference type="GO" id="GO:0009252">
    <property type="term" value="P:peptidoglycan biosynthetic process"/>
    <property type="evidence" value="ECO:0007669"/>
    <property type="project" value="UniProtKB-UniPathway"/>
</dbReference>
<reference evidence="16 17" key="1">
    <citation type="submission" date="2020-03" db="EMBL/GenBank/DDBJ databases">
        <authorList>
            <person name="Sun Q."/>
        </authorList>
    </citation>
    <scope>NUCLEOTIDE SEQUENCE [LARGE SCALE GENOMIC DNA]</scope>
    <source>
        <strain evidence="16 17">KACC 21451</strain>
    </source>
</reference>
<dbReference type="SUPFAM" id="SSF56601">
    <property type="entry name" value="beta-lactamase/transpeptidase-like"/>
    <property type="match status" value="1"/>
</dbReference>
<keyword evidence="12" id="KW-0961">Cell wall biogenesis/degradation</keyword>
<evidence type="ECO:0000256" key="12">
    <source>
        <dbReference type="ARBA" id="ARBA00023316"/>
    </source>
</evidence>
<dbReference type="EC" id="3.4.16.4" evidence="5"/>
<accession>A0A846TLE9</accession>
<dbReference type="InterPro" id="IPR036138">
    <property type="entry name" value="PBP_dimer_sf"/>
</dbReference>
<evidence type="ECO:0000256" key="13">
    <source>
        <dbReference type="ARBA" id="ARBA00034000"/>
    </source>
</evidence>
<evidence type="ECO:0000259" key="14">
    <source>
        <dbReference type="Pfam" id="PF00905"/>
    </source>
</evidence>
<evidence type="ECO:0000256" key="5">
    <source>
        <dbReference type="ARBA" id="ARBA00012448"/>
    </source>
</evidence>
<dbReference type="GO" id="GO:0071972">
    <property type="term" value="F:peptidoglycan L,D-transpeptidase activity"/>
    <property type="evidence" value="ECO:0007669"/>
    <property type="project" value="TreeGrafter"/>
</dbReference>
<evidence type="ECO:0000313" key="17">
    <source>
        <dbReference type="Proteomes" id="UP000587942"/>
    </source>
</evidence>
<comment type="pathway">
    <text evidence="3">Cell wall biogenesis; peptidoglycan biosynthesis.</text>
</comment>
<comment type="catalytic activity">
    <reaction evidence="13">
        <text>Preferential cleavage: (Ac)2-L-Lys-D-Ala-|-D-Ala. Also transpeptidation of peptidyl-alanyl moieties that are N-acyl substituents of D-alanine.</text>
        <dbReference type="EC" id="3.4.16.4"/>
    </reaction>
</comment>
<keyword evidence="6" id="KW-1003">Cell membrane</keyword>
<evidence type="ECO:0000313" key="16">
    <source>
        <dbReference type="EMBL" id="NKE06177.1"/>
    </source>
</evidence>
<dbReference type="GO" id="GO:0005886">
    <property type="term" value="C:plasma membrane"/>
    <property type="evidence" value="ECO:0007669"/>
    <property type="project" value="UniProtKB-SubCell"/>
</dbReference>
<dbReference type="AlphaFoldDB" id="A0A846TLE9"/>
<evidence type="ECO:0000256" key="8">
    <source>
        <dbReference type="ARBA" id="ARBA00022960"/>
    </source>
</evidence>
<dbReference type="GO" id="GO:0009002">
    <property type="term" value="F:serine-type D-Ala-D-Ala carboxypeptidase activity"/>
    <property type="evidence" value="ECO:0007669"/>
    <property type="project" value="UniProtKB-EC"/>
</dbReference>
<dbReference type="InterPro" id="IPR012338">
    <property type="entry name" value="Beta-lactam/transpept-like"/>
</dbReference>
<dbReference type="Pfam" id="PF03717">
    <property type="entry name" value="PBP_dimer"/>
    <property type="match status" value="1"/>
</dbReference>
<protein>
    <recommendedName>
        <fullName evidence="5">serine-type D-Ala-D-Ala carboxypeptidase</fullName>
        <ecNumber evidence="5">3.4.16.4</ecNumber>
    </recommendedName>
</protein>
<dbReference type="InterPro" id="IPR050515">
    <property type="entry name" value="Beta-lactam/transpept"/>
</dbReference>
<evidence type="ECO:0000256" key="3">
    <source>
        <dbReference type="ARBA" id="ARBA00004752"/>
    </source>
</evidence>
<dbReference type="SUPFAM" id="SSF56519">
    <property type="entry name" value="Penicillin binding protein dimerisation domain"/>
    <property type="match status" value="1"/>
</dbReference>
<evidence type="ECO:0000256" key="2">
    <source>
        <dbReference type="ARBA" id="ARBA00004236"/>
    </source>
</evidence>
<evidence type="ECO:0000256" key="4">
    <source>
        <dbReference type="ARBA" id="ARBA00007171"/>
    </source>
</evidence>
<dbReference type="InterPro" id="IPR001460">
    <property type="entry name" value="PCN-bd_Tpept"/>
</dbReference>
<dbReference type="EMBL" id="JAAVUM010000007">
    <property type="protein sequence ID" value="NKE06177.1"/>
    <property type="molecule type" value="Genomic_DNA"/>
</dbReference>
<feature type="domain" description="Penicillin-binding protein dimerisation" evidence="15">
    <location>
        <begin position="32"/>
        <end position="270"/>
    </location>
</feature>
<comment type="subcellular location">
    <subcellularLocation>
        <location evidence="2">Cell membrane</location>
    </subcellularLocation>
    <subcellularLocation>
        <location evidence="1">Membrane</location>
        <topology evidence="1">Single-pass membrane protein</topology>
    </subcellularLocation>
</comment>
<evidence type="ECO:0000256" key="11">
    <source>
        <dbReference type="ARBA" id="ARBA00023136"/>
    </source>
</evidence>
<dbReference type="Proteomes" id="UP000587942">
    <property type="component" value="Unassembled WGS sequence"/>
</dbReference>
<dbReference type="PANTHER" id="PTHR30627">
    <property type="entry name" value="PEPTIDOGLYCAN D,D-TRANSPEPTIDASE"/>
    <property type="match status" value="1"/>
</dbReference>
<dbReference type="PANTHER" id="PTHR30627:SF2">
    <property type="entry name" value="PEPTIDOGLYCAN D,D-TRANSPEPTIDASE MRDA"/>
    <property type="match status" value="1"/>
</dbReference>
<dbReference type="GO" id="GO:0008360">
    <property type="term" value="P:regulation of cell shape"/>
    <property type="evidence" value="ECO:0007669"/>
    <property type="project" value="UniProtKB-KW"/>
</dbReference>
<dbReference type="UniPathway" id="UPA00219"/>
<keyword evidence="11" id="KW-0472">Membrane</keyword>
<evidence type="ECO:0000259" key="15">
    <source>
        <dbReference type="Pfam" id="PF03717"/>
    </source>
</evidence>
<evidence type="ECO:0000256" key="9">
    <source>
        <dbReference type="ARBA" id="ARBA00022984"/>
    </source>
</evidence>
<dbReference type="GO" id="GO:0008658">
    <property type="term" value="F:penicillin binding"/>
    <property type="evidence" value="ECO:0007669"/>
    <property type="project" value="InterPro"/>
</dbReference>
<gene>
    <name evidence="16" type="ORF">GWK17_11965</name>
</gene>
<comment type="caution">
    <text evidence="16">The sequence shown here is derived from an EMBL/GenBank/DDBJ whole genome shotgun (WGS) entry which is preliminary data.</text>
</comment>
<evidence type="ECO:0000256" key="10">
    <source>
        <dbReference type="ARBA" id="ARBA00022989"/>
    </source>
</evidence>
<organism evidence="16 17">
    <name type="scientific">Mesobacillus selenatarsenatis</name>
    <dbReference type="NCBI Taxonomy" id="388741"/>
    <lineage>
        <taxon>Bacteria</taxon>
        <taxon>Bacillati</taxon>
        <taxon>Bacillota</taxon>
        <taxon>Bacilli</taxon>
        <taxon>Bacillales</taxon>
        <taxon>Bacillaceae</taxon>
        <taxon>Mesobacillus</taxon>
    </lineage>
</organism>
<comment type="similarity">
    <text evidence="4">Belongs to the transpeptidase family.</text>
</comment>
<dbReference type="Gene3D" id="1.10.10.1230">
    <property type="entry name" value="Penicillin-binding protein, N-terminal non-catalytic domain, head sub-domain"/>
    <property type="match status" value="1"/>
</dbReference>
<keyword evidence="10" id="KW-1133">Transmembrane helix</keyword>
<name>A0A846TLE9_9BACI</name>
<evidence type="ECO:0000256" key="1">
    <source>
        <dbReference type="ARBA" id="ARBA00004167"/>
    </source>
</evidence>
<dbReference type="InterPro" id="IPR005311">
    <property type="entry name" value="PBP_dimer"/>
</dbReference>
<dbReference type="GO" id="GO:0071555">
    <property type="term" value="P:cell wall organization"/>
    <property type="evidence" value="ECO:0007669"/>
    <property type="project" value="UniProtKB-KW"/>
</dbReference>
<keyword evidence="8" id="KW-0133">Cell shape</keyword>
<keyword evidence="7" id="KW-0812">Transmembrane</keyword>
<sequence length="670" mass="75306">MLVLRLGIVQIVHGEDYKREINRKEDVTVNNPVPRGRMLDRDHKLIVDNKPLNAITYTNNGVSQKEMLKVAAKLAKLIDKETDKVRERDMKDFWMIKHPEEAQKLIKDKEMELFRNKKLEDKDLYKLQIDRITKKHLNQLSKQEIEELAIFRIMNSGYKFVPQIIKNKGVTIEEFAVVNENLSLLPGVNATMDWDRQYNYEDAFKPVLGKITTSSEGLPAERLDYFLSRGYTLNDRVGKSNLEMEYEDVLQGKKERVVNVTDKSGELLEKELVSEGQRGKDLILSIDMDLQLAVEEIIEKELWAAKRSPGTTLLDSAYVVLMDPNTGEILTMAGKKIVKDKKTKEMTMEDDALGNISKTFNVGSVVKGATVLTGYKTGVINSSTRFDDRALDIKGTPIKKSYAYLGTPNDIEALKLSSNVYMFHTAIRIGKGVYRYQQPLNLDPKVWDTIRNSFASFGLGIRTGIDLPNEQTGAKGPNSPVGKVLDLVIGQYDTYSNMQLAQYISTIANGGYRIQPRIVKEIREPSADGEELGPIYKAFSPNVLNDAGIKKQWLDRVHIGFKKVMQESGGTAYRYFSTASYSPAGKTGTAEAFYDGQYRVPGEKLISTMNLSLVGYAPSDQPEIAMAVVVPWAYQGSVDHGANKKIGRAVMDAYFNMKNGVKEPADETVE</sequence>
<proteinExistence type="inferred from homology"/>